<dbReference type="EMBL" id="KZ084094">
    <property type="protein sequence ID" value="OSD05205.1"/>
    <property type="molecule type" value="Genomic_DNA"/>
</dbReference>
<dbReference type="PANTHER" id="PTHR43976:SF16">
    <property type="entry name" value="SHORT-CHAIN DEHYDROGENASE_REDUCTASE FAMILY PROTEIN"/>
    <property type="match status" value="1"/>
</dbReference>
<dbReference type="InterPro" id="IPR002347">
    <property type="entry name" value="SDR_fam"/>
</dbReference>
<dbReference type="InterPro" id="IPR051911">
    <property type="entry name" value="SDR_oxidoreductase"/>
</dbReference>
<dbReference type="SUPFAM" id="SSF51735">
    <property type="entry name" value="NAD(P)-binding Rossmann-fold domains"/>
    <property type="match status" value="1"/>
</dbReference>
<dbReference type="PRINTS" id="PR00080">
    <property type="entry name" value="SDRFAMILY"/>
</dbReference>
<sequence length="286" mass="31293">MNGSKQLVWFITGTSSGFGRELVHAAAKRGDYVIATARSLDRISDFPYGDRVRTLRLDVTSGFGNIKAKVDEAVTYFGRIDVLVNNAGITVKSLLEEGGSDVFRKQFDVNFFGLIDTTSAVLPHMRAQRSGTVVHIGSRSSWASEVPGSGPYVSSKAAVRVLGEALNTELTPFGIRSLIVEPGGFRTNTLALPWYDDNHIDDYNDLRETAKKLIAAVGDRFRGDAAKAMELLVDVVRGEGKAAGKPWTLYLPMGEVTDVAIRGKVKKMLEAVDEWKDTLCDMDIDE</sequence>
<dbReference type="InterPro" id="IPR036291">
    <property type="entry name" value="NAD(P)-bd_dom_sf"/>
</dbReference>
<organism evidence="4 5">
    <name type="scientific">Trametes coccinea (strain BRFM310)</name>
    <name type="common">Pycnoporus coccineus</name>
    <dbReference type="NCBI Taxonomy" id="1353009"/>
    <lineage>
        <taxon>Eukaryota</taxon>
        <taxon>Fungi</taxon>
        <taxon>Dikarya</taxon>
        <taxon>Basidiomycota</taxon>
        <taxon>Agaricomycotina</taxon>
        <taxon>Agaricomycetes</taxon>
        <taxon>Polyporales</taxon>
        <taxon>Polyporaceae</taxon>
        <taxon>Trametes</taxon>
    </lineage>
</organism>
<evidence type="ECO:0000256" key="1">
    <source>
        <dbReference type="ARBA" id="ARBA00006484"/>
    </source>
</evidence>
<accession>A0A1Y2IVM8</accession>
<dbReference type="AlphaFoldDB" id="A0A1Y2IVM8"/>
<comment type="similarity">
    <text evidence="1 3">Belongs to the short-chain dehydrogenases/reductases (SDR) family.</text>
</comment>
<evidence type="ECO:0000313" key="5">
    <source>
        <dbReference type="Proteomes" id="UP000193067"/>
    </source>
</evidence>
<dbReference type="PANTHER" id="PTHR43976">
    <property type="entry name" value="SHORT CHAIN DEHYDROGENASE"/>
    <property type="match status" value="1"/>
</dbReference>
<keyword evidence="2" id="KW-0560">Oxidoreductase</keyword>
<dbReference type="STRING" id="1353009.A0A1Y2IVM8"/>
<dbReference type="Gene3D" id="3.40.50.720">
    <property type="entry name" value="NAD(P)-binding Rossmann-like Domain"/>
    <property type="match status" value="1"/>
</dbReference>
<gene>
    <name evidence="4" type="ORF">PYCCODRAFT_1423677</name>
</gene>
<evidence type="ECO:0000256" key="3">
    <source>
        <dbReference type="RuleBase" id="RU000363"/>
    </source>
</evidence>
<dbReference type="GO" id="GO:0016491">
    <property type="term" value="F:oxidoreductase activity"/>
    <property type="evidence" value="ECO:0007669"/>
    <property type="project" value="UniProtKB-KW"/>
</dbReference>
<dbReference type="OrthoDB" id="1274115at2759"/>
<dbReference type="PRINTS" id="PR00081">
    <property type="entry name" value="GDHRDH"/>
</dbReference>
<name>A0A1Y2IVM8_TRAC3</name>
<reference evidence="4 5" key="1">
    <citation type="journal article" date="2015" name="Biotechnol. Biofuels">
        <title>Enhanced degradation of softwood versus hardwood by the white-rot fungus Pycnoporus coccineus.</title>
        <authorList>
            <person name="Couturier M."/>
            <person name="Navarro D."/>
            <person name="Chevret D."/>
            <person name="Henrissat B."/>
            <person name="Piumi F."/>
            <person name="Ruiz-Duenas F.J."/>
            <person name="Martinez A.T."/>
            <person name="Grigoriev I.V."/>
            <person name="Riley R."/>
            <person name="Lipzen A."/>
            <person name="Berrin J.G."/>
            <person name="Master E.R."/>
            <person name="Rosso M.N."/>
        </authorList>
    </citation>
    <scope>NUCLEOTIDE SEQUENCE [LARGE SCALE GENOMIC DNA]</scope>
    <source>
        <strain evidence="4 5">BRFM310</strain>
    </source>
</reference>
<protein>
    <submittedName>
        <fullName evidence="4">NAD-P-binding protein</fullName>
    </submittedName>
</protein>
<evidence type="ECO:0000313" key="4">
    <source>
        <dbReference type="EMBL" id="OSD05205.1"/>
    </source>
</evidence>
<evidence type="ECO:0000256" key="2">
    <source>
        <dbReference type="ARBA" id="ARBA00023002"/>
    </source>
</evidence>
<dbReference type="Proteomes" id="UP000193067">
    <property type="component" value="Unassembled WGS sequence"/>
</dbReference>
<proteinExistence type="inferred from homology"/>
<dbReference type="Pfam" id="PF00106">
    <property type="entry name" value="adh_short"/>
    <property type="match status" value="1"/>
</dbReference>
<dbReference type="CDD" id="cd05374">
    <property type="entry name" value="17beta-HSD-like_SDR_c"/>
    <property type="match status" value="1"/>
</dbReference>
<keyword evidence="5" id="KW-1185">Reference proteome</keyword>